<sequence>MRLTLIPILALASLFNAIIIPKTLEELFAVSLEPDNTILITAVEPGVNSTIPPTLSQQDPPLPIDWHLCTGQSISQTNWEIARDSLAAVCDDGNMIPDHGKIVVNVKGTLAYACSGGGLNPCSTAELMWFGEWIDNECGVGLAGMADMSSWAKRYGRGWDGDIICRGVRGG</sequence>
<protein>
    <recommendedName>
        <fullName evidence="4">Ecp2 effector protein domain-containing protein</fullName>
    </recommendedName>
</protein>
<evidence type="ECO:0000313" key="3">
    <source>
        <dbReference type="Proteomes" id="UP001175000"/>
    </source>
</evidence>
<feature type="signal peptide" evidence="1">
    <location>
        <begin position="1"/>
        <end position="17"/>
    </location>
</feature>
<dbReference type="AlphaFoldDB" id="A0AA39WJ16"/>
<comment type="caution">
    <text evidence="2">The sequence shown here is derived from an EMBL/GenBank/DDBJ whole genome shotgun (WGS) entry which is preliminary data.</text>
</comment>
<accession>A0AA39WJ16</accession>
<name>A0AA39WJ16_9PEZI</name>
<evidence type="ECO:0000256" key="1">
    <source>
        <dbReference type="SAM" id="SignalP"/>
    </source>
</evidence>
<keyword evidence="1" id="KW-0732">Signal</keyword>
<dbReference type="EMBL" id="JAULSU010000005">
    <property type="protein sequence ID" value="KAK0616215.1"/>
    <property type="molecule type" value="Genomic_DNA"/>
</dbReference>
<gene>
    <name evidence="2" type="ORF">B0T14DRAFT_567834</name>
</gene>
<keyword evidence="3" id="KW-1185">Reference proteome</keyword>
<evidence type="ECO:0000313" key="2">
    <source>
        <dbReference type="EMBL" id="KAK0616215.1"/>
    </source>
</evidence>
<dbReference type="Proteomes" id="UP001175000">
    <property type="component" value="Unassembled WGS sequence"/>
</dbReference>
<evidence type="ECO:0008006" key="4">
    <source>
        <dbReference type="Google" id="ProtNLM"/>
    </source>
</evidence>
<organism evidence="2 3">
    <name type="scientific">Immersiella caudata</name>
    <dbReference type="NCBI Taxonomy" id="314043"/>
    <lineage>
        <taxon>Eukaryota</taxon>
        <taxon>Fungi</taxon>
        <taxon>Dikarya</taxon>
        <taxon>Ascomycota</taxon>
        <taxon>Pezizomycotina</taxon>
        <taxon>Sordariomycetes</taxon>
        <taxon>Sordariomycetidae</taxon>
        <taxon>Sordariales</taxon>
        <taxon>Lasiosphaeriaceae</taxon>
        <taxon>Immersiella</taxon>
    </lineage>
</organism>
<feature type="chain" id="PRO_5041311378" description="Ecp2 effector protein domain-containing protein" evidence="1">
    <location>
        <begin position="18"/>
        <end position="171"/>
    </location>
</feature>
<proteinExistence type="predicted"/>
<reference evidence="2" key="1">
    <citation type="submission" date="2023-06" db="EMBL/GenBank/DDBJ databases">
        <title>Genome-scale phylogeny and comparative genomics of the fungal order Sordariales.</title>
        <authorList>
            <consortium name="Lawrence Berkeley National Laboratory"/>
            <person name="Hensen N."/>
            <person name="Bonometti L."/>
            <person name="Westerberg I."/>
            <person name="Brannstrom I.O."/>
            <person name="Guillou S."/>
            <person name="Cros-Aarteil S."/>
            <person name="Calhoun S."/>
            <person name="Haridas S."/>
            <person name="Kuo A."/>
            <person name="Mondo S."/>
            <person name="Pangilinan J."/>
            <person name="Riley R."/>
            <person name="Labutti K."/>
            <person name="Andreopoulos B."/>
            <person name="Lipzen A."/>
            <person name="Chen C."/>
            <person name="Yanf M."/>
            <person name="Daum C."/>
            <person name="Ng V."/>
            <person name="Clum A."/>
            <person name="Steindorff A."/>
            <person name="Ohm R."/>
            <person name="Martin F."/>
            <person name="Silar P."/>
            <person name="Natvig D."/>
            <person name="Lalanne C."/>
            <person name="Gautier V."/>
            <person name="Ament-Velasquez S.L."/>
            <person name="Kruys A."/>
            <person name="Hutchinson M.I."/>
            <person name="Powell A.J."/>
            <person name="Barry K."/>
            <person name="Miller A.N."/>
            <person name="Grigoriev I.V."/>
            <person name="Debuchy R."/>
            <person name="Gladieux P."/>
            <person name="Thoren M.H."/>
            <person name="Johannesson H."/>
        </authorList>
    </citation>
    <scope>NUCLEOTIDE SEQUENCE</scope>
    <source>
        <strain evidence="2">CBS 606.72</strain>
    </source>
</reference>